<feature type="transmembrane region" description="Helical" evidence="2">
    <location>
        <begin position="12"/>
        <end position="34"/>
    </location>
</feature>
<dbReference type="InterPro" id="IPR058620">
    <property type="entry name" value="YtrI_C"/>
</dbReference>
<reference evidence="4" key="1">
    <citation type="submission" date="2022-08" db="EMBL/GenBank/DDBJ databases">
        <title>The genomic sequence of strain Paenibacillus sp. SCIV0701.</title>
        <authorList>
            <person name="Zhao H."/>
        </authorList>
    </citation>
    <scope>NUCLEOTIDE SEQUENCE</scope>
    <source>
        <strain evidence="4">SCIV0701</strain>
    </source>
</reference>
<dbReference type="Pfam" id="PF26347">
    <property type="entry name" value="YtrI_sporulation"/>
    <property type="match status" value="1"/>
</dbReference>
<comment type="caution">
    <text evidence="4">The sequence shown here is derived from an EMBL/GenBank/DDBJ whole genome shotgun (WGS) entry which is preliminary data.</text>
</comment>
<feature type="domain" description="Sporulation membrane protein YtrI C-terminal" evidence="3">
    <location>
        <begin position="77"/>
        <end position="160"/>
    </location>
</feature>
<protein>
    <recommendedName>
        <fullName evidence="3">Sporulation membrane protein YtrI C-terminal domain-containing protein</fullName>
    </recommendedName>
</protein>
<dbReference type="RefSeq" id="WP_257442091.1">
    <property type="nucleotide sequence ID" value="NZ_JANIPJ010000001.1"/>
</dbReference>
<keyword evidence="2" id="KW-1133">Transmembrane helix</keyword>
<evidence type="ECO:0000256" key="1">
    <source>
        <dbReference type="SAM" id="Coils"/>
    </source>
</evidence>
<keyword evidence="2" id="KW-0812">Transmembrane</keyword>
<sequence length="168" mass="19198">MRVPPFERYVRGMQAFGVFLLGMIVGAVVLHSLFVAQFEALYQTQNELEAKLEEYDQEVKELTKYKNQPTVIKSLQVRVSREDGGTVLDKSAEAELIKRVKADLSTFIGRSIYEIDSDAKFARRLLERNVYVDVYGKDYAVEIQTVLLAEYKLQIWMTAKPVAKPPTS</sequence>
<keyword evidence="1" id="KW-0175">Coiled coil</keyword>
<evidence type="ECO:0000259" key="3">
    <source>
        <dbReference type="Pfam" id="PF26347"/>
    </source>
</evidence>
<dbReference type="Proteomes" id="UP001141950">
    <property type="component" value="Unassembled WGS sequence"/>
</dbReference>
<evidence type="ECO:0000313" key="5">
    <source>
        <dbReference type="Proteomes" id="UP001141950"/>
    </source>
</evidence>
<keyword evidence="5" id="KW-1185">Reference proteome</keyword>
<evidence type="ECO:0000313" key="4">
    <source>
        <dbReference type="EMBL" id="MCR2802557.1"/>
    </source>
</evidence>
<gene>
    <name evidence="4" type="ORF">NQZ67_01560</name>
</gene>
<evidence type="ECO:0000256" key="2">
    <source>
        <dbReference type="SAM" id="Phobius"/>
    </source>
</evidence>
<proteinExistence type="predicted"/>
<accession>A0A9X2MRE7</accession>
<name>A0A9X2MRE7_9BACL</name>
<dbReference type="EMBL" id="JANIPJ010000001">
    <property type="protein sequence ID" value="MCR2802557.1"/>
    <property type="molecule type" value="Genomic_DNA"/>
</dbReference>
<feature type="coiled-coil region" evidence="1">
    <location>
        <begin position="38"/>
        <end position="68"/>
    </location>
</feature>
<keyword evidence="2" id="KW-0472">Membrane</keyword>
<dbReference type="AlphaFoldDB" id="A0A9X2MRE7"/>
<organism evidence="4 5">
    <name type="scientific">Paenibacillus soyae</name>
    <dbReference type="NCBI Taxonomy" id="2969249"/>
    <lineage>
        <taxon>Bacteria</taxon>
        <taxon>Bacillati</taxon>
        <taxon>Bacillota</taxon>
        <taxon>Bacilli</taxon>
        <taxon>Bacillales</taxon>
        <taxon>Paenibacillaceae</taxon>
        <taxon>Paenibacillus</taxon>
    </lineage>
</organism>